<sequence length="409" mass="47762">MKINRVRGTYDLFPEDLIKWQWVEKIAKSVYQEYGFSEIRTPILEPAELFSRSIGKWTDIVEKQMYTFEDKKGRLLTLRPEATASVVRAYLEKGNTSETRFYYFGPMFRYDRPQRGRFRQFYQTGVELLGAVHPGIDTEIILLLSEFFQKLGLKDFEIQLNSLGCSLCKEKYNKILFNYLKEKCLCKDCERRKEKNVLRILDCKNKICQSYVQEAPKIIDHLCPNCLSHFEEVREYLDFLGVSYSLNPHLVRGLDYYTRTVFELFLPNSGEDIAIAAGGRYDNLVEELGGRKTPAIGFAVGLERLIANLDILKEKEPSFYFAYLGEKEILKRAMELTAELRKNKIPVIINYERKSLGNQLHQADRLGSKFVLILGSREFKENTVILRDMKNSSQRVIKRENLVEKIKEI</sequence>
<evidence type="ECO:0000256" key="2">
    <source>
        <dbReference type="ARBA" id="ARBA00022598"/>
    </source>
</evidence>
<dbReference type="AlphaFoldDB" id="A0A2M7EA11"/>
<feature type="binding site" evidence="9">
    <location>
        <position position="127"/>
    </location>
    <ligand>
        <name>L-histidine</name>
        <dbReference type="ChEBI" id="CHEBI:57595"/>
    </ligand>
</feature>
<dbReference type="GO" id="GO:0005737">
    <property type="term" value="C:cytoplasm"/>
    <property type="evidence" value="ECO:0007669"/>
    <property type="project" value="UniProtKB-SubCell"/>
</dbReference>
<evidence type="ECO:0000256" key="1">
    <source>
        <dbReference type="ARBA" id="ARBA00008226"/>
    </source>
</evidence>
<evidence type="ECO:0000259" key="10">
    <source>
        <dbReference type="PROSITE" id="PS50862"/>
    </source>
</evidence>
<dbReference type="EC" id="6.1.1.21" evidence="8"/>
<dbReference type="GO" id="GO:0004821">
    <property type="term" value="F:histidine-tRNA ligase activity"/>
    <property type="evidence" value="ECO:0007669"/>
    <property type="project" value="UniProtKB-UniRule"/>
</dbReference>
<evidence type="ECO:0000256" key="6">
    <source>
        <dbReference type="ARBA" id="ARBA00023146"/>
    </source>
</evidence>
<feature type="binding site" evidence="9">
    <location>
        <position position="123"/>
    </location>
    <ligand>
        <name>L-histidine</name>
        <dbReference type="ChEBI" id="CHEBI:57595"/>
    </ligand>
</feature>
<name>A0A2M7EA11_9BACT</name>
<dbReference type="PROSITE" id="PS50862">
    <property type="entry name" value="AA_TRNA_LIGASE_II"/>
    <property type="match status" value="1"/>
</dbReference>
<keyword evidence="2 8" id="KW-0436">Ligase</keyword>
<dbReference type="HAMAP" id="MF_00127">
    <property type="entry name" value="His_tRNA_synth"/>
    <property type="match status" value="1"/>
</dbReference>
<comment type="subcellular location">
    <subcellularLocation>
        <location evidence="8">Cytoplasm</location>
    </subcellularLocation>
</comment>
<dbReference type="InterPro" id="IPR015807">
    <property type="entry name" value="His-tRNA-ligase"/>
</dbReference>
<dbReference type="NCBIfam" id="TIGR00442">
    <property type="entry name" value="hisS"/>
    <property type="match status" value="1"/>
</dbReference>
<dbReference type="InterPro" id="IPR006195">
    <property type="entry name" value="aa-tRNA-synth_II"/>
</dbReference>
<dbReference type="GO" id="GO:0006427">
    <property type="term" value="P:histidyl-tRNA aminoacylation"/>
    <property type="evidence" value="ECO:0007669"/>
    <property type="project" value="UniProtKB-UniRule"/>
</dbReference>
<dbReference type="InterPro" id="IPR036621">
    <property type="entry name" value="Anticodon-bd_dom_sf"/>
</dbReference>
<evidence type="ECO:0000313" key="11">
    <source>
        <dbReference type="EMBL" id="PIV64525.1"/>
    </source>
</evidence>
<organism evidence="11 12">
    <name type="scientific">bacterium (Candidatus Ratteibacteria) CG01_land_8_20_14_3_00_40_19</name>
    <dbReference type="NCBI Taxonomy" id="2014290"/>
    <lineage>
        <taxon>Bacteria</taxon>
        <taxon>Candidatus Ratteibacteria</taxon>
    </lineage>
</organism>
<feature type="binding site" evidence="9">
    <location>
        <begin position="81"/>
        <end position="83"/>
    </location>
    <ligand>
        <name>L-histidine</name>
        <dbReference type="ChEBI" id="CHEBI:57595"/>
    </ligand>
</feature>
<reference evidence="12" key="1">
    <citation type="submission" date="2017-09" db="EMBL/GenBank/DDBJ databases">
        <title>Depth-based differentiation of microbial function through sediment-hosted aquifers and enrichment of novel symbionts in the deep terrestrial subsurface.</title>
        <authorList>
            <person name="Probst A.J."/>
            <person name="Ladd B."/>
            <person name="Jarett J.K."/>
            <person name="Geller-Mcgrath D.E."/>
            <person name="Sieber C.M.K."/>
            <person name="Emerson J.B."/>
            <person name="Anantharaman K."/>
            <person name="Thomas B.C."/>
            <person name="Malmstrom R."/>
            <person name="Stieglmeier M."/>
            <person name="Klingl A."/>
            <person name="Woyke T."/>
            <person name="Ryan C.M."/>
            <person name="Banfield J.F."/>
        </authorList>
    </citation>
    <scope>NUCLEOTIDE SEQUENCE [LARGE SCALE GENOMIC DNA]</scope>
</reference>
<gene>
    <name evidence="8" type="primary">hisS</name>
    <name evidence="11" type="ORF">COS11_01750</name>
</gene>
<accession>A0A2M7EA11</accession>
<evidence type="ECO:0000256" key="8">
    <source>
        <dbReference type="HAMAP-Rule" id="MF_00127"/>
    </source>
</evidence>
<evidence type="ECO:0000256" key="3">
    <source>
        <dbReference type="ARBA" id="ARBA00022741"/>
    </source>
</evidence>
<keyword evidence="3 8" id="KW-0547">Nucleotide-binding</keyword>
<evidence type="ECO:0000256" key="4">
    <source>
        <dbReference type="ARBA" id="ARBA00022840"/>
    </source>
</evidence>
<evidence type="ECO:0000313" key="12">
    <source>
        <dbReference type="Proteomes" id="UP000228886"/>
    </source>
</evidence>
<protein>
    <recommendedName>
        <fullName evidence="8">Histidine--tRNA ligase</fullName>
        <ecNumber evidence="8">6.1.1.21</ecNumber>
    </recommendedName>
    <alternativeName>
        <fullName evidence="8">Histidyl-tRNA synthetase</fullName>
        <shortName evidence="8">HisRS</shortName>
    </alternativeName>
</protein>
<comment type="catalytic activity">
    <reaction evidence="7 8">
        <text>tRNA(His) + L-histidine + ATP = L-histidyl-tRNA(His) + AMP + diphosphate + H(+)</text>
        <dbReference type="Rhea" id="RHEA:17313"/>
        <dbReference type="Rhea" id="RHEA-COMP:9665"/>
        <dbReference type="Rhea" id="RHEA-COMP:9689"/>
        <dbReference type="ChEBI" id="CHEBI:15378"/>
        <dbReference type="ChEBI" id="CHEBI:30616"/>
        <dbReference type="ChEBI" id="CHEBI:33019"/>
        <dbReference type="ChEBI" id="CHEBI:57595"/>
        <dbReference type="ChEBI" id="CHEBI:78442"/>
        <dbReference type="ChEBI" id="CHEBI:78527"/>
        <dbReference type="ChEBI" id="CHEBI:456215"/>
        <dbReference type="EC" id="6.1.1.21"/>
    </reaction>
</comment>
<dbReference type="SUPFAM" id="SSF52954">
    <property type="entry name" value="Class II aaRS ABD-related"/>
    <property type="match status" value="1"/>
</dbReference>
<proteinExistence type="inferred from homology"/>
<feature type="binding site" evidence="9">
    <location>
        <begin position="256"/>
        <end position="257"/>
    </location>
    <ligand>
        <name>L-histidine</name>
        <dbReference type="ChEBI" id="CHEBI:57595"/>
    </ligand>
</feature>
<dbReference type="PANTHER" id="PTHR43707:SF1">
    <property type="entry name" value="HISTIDINE--TRNA LIGASE, MITOCHONDRIAL-RELATED"/>
    <property type="match status" value="1"/>
</dbReference>
<comment type="caution">
    <text evidence="11">The sequence shown here is derived from an EMBL/GenBank/DDBJ whole genome shotgun (WGS) entry which is preliminary data.</text>
</comment>
<keyword evidence="6 8" id="KW-0030">Aminoacyl-tRNA synthetase</keyword>
<dbReference type="PIRSF" id="PIRSF001549">
    <property type="entry name" value="His-tRNA_synth"/>
    <property type="match status" value="1"/>
</dbReference>
<dbReference type="Gene3D" id="3.30.930.10">
    <property type="entry name" value="Bira Bifunctional Protein, Domain 2"/>
    <property type="match status" value="1"/>
</dbReference>
<keyword evidence="8" id="KW-0963">Cytoplasm</keyword>
<dbReference type="InterPro" id="IPR033656">
    <property type="entry name" value="HisRS_anticodon"/>
</dbReference>
<dbReference type="Pfam" id="PF13393">
    <property type="entry name" value="tRNA-synt_His"/>
    <property type="match status" value="1"/>
</dbReference>
<dbReference type="InterPro" id="IPR004154">
    <property type="entry name" value="Anticodon-bd"/>
</dbReference>
<dbReference type="Pfam" id="PF03129">
    <property type="entry name" value="HGTP_anticodon"/>
    <property type="match status" value="1"/>
</dbReference>
<dbReference type="Gene3D" id="3.40.50.800">
    <property type="entry name" value="Anticodon-binding domain"/>
    <property type="match status" value="1"/>
</dbReference>
<dbReference type="EMBL" id="PETL01000088">
    <property type="protein sequence ID" value="PIV64525.1"/>
    <property type="molecule type" value="Genomic_DNA"/>
</dbReference>
<dbReference type="CDD" id="cd00773">
    <property type="entry name" value="HisRS-like_core"/>
    <property type="match status" value="1"/>
</dbReference>
<comment type="similarity">
    <text evidence="1 8">Belongs to the class-II aminoacyl-tRNA synthetase family.</text>
</comment>
<feature type="binding site" evidence="9">
    <location>
        <position position="252"/>
    </location>
    <ligand>
        <name>L-histidine</name>
        <dbReference type="ChEBI" id="CHEBI:57595"/>
    </ligand>
</feature>
<feature type="domain" description="Aminoacyl-transfer RNA synthetases class-II family profile" evidence="10">
    <location>
        <begin position="1"/>
        <end position="317"/>
    </location>
</feature>
<dbReference type="CDD" id="cd00859">
    <property type="entry name" value="HisRS_anticodon"/>
    <property type="match status" value="1"/>
</dbReference>
<dbReference type="InterPro" id="IPR004516">
    <property type="entry name" value="HisRS/HisZ"/>
</dbReference>
<evidence type="ECO:0000256" key="9">
    <source>
        <dbReference type="PIRSR" id="PIRSR001549-1"/>
    </source>
</evidence>
<keyword evidence="5 8" id="KW-0648">Protein biosynthesis</keyword>
<comment type="subunit">
    <text evidence="8">Homodimer.</text>
</comment>
<evidence type="ECO:0000256" key="5">
    <source>
        <dbReference type="ARBA" id="ARBA00022917"/>
    </source>
</evidence>
<dbReference type="Proteomes" id="UP000228886">
    <property type="component" value="Unassembled WGS sequence"/>
</dbReference>
<keyword evidence="4 8" id="KW-0067">ATP-binding</keyword>
<feature type="binding site" evidence="9">
    <location>
        <position position="109"/>
    </location>
    <ligand>
        <name>L-histidine</name>
        <dbReference type="ChEBI" id="CHEBI:57595"/>
    </ligand>
</feature>
<dbReference type="GO" id="GO:0005524">
    <property type="term" value="F:ATP binding"/>
    <property type="evidence" value="ECO:0007669"/>
    <property type="project" value="UniProtKB-UniRule"/>
</dbReference>
<evidence type="ECO:0000256" key="7">
    <source>
        <dbReference type="ARBA" id="ARBA00047639"/>
    </source>
</evidence>
<dbReference type="PANTHER" id="PTHR43707">
    <property type="entry name" value="HISTIDYL-TRNA SYNTHETASE"/>
    <property type="match status" value="1"/>
</dbReference>
<dbReference type="InterPro" id="IPR041715">
    <property type="entry name" value="HisRS-like_core"/>
</dbReference>
<dbReference type="SUPFAM" id="SSF55681">
    <property type="entry name" value="Class II aaRS and biotin synthetases"/>
    <property type="match status" value="1"/>
</dbReference>
<dbReference type="InterPro" id="IPR045864">
    <property type="entry name" value="aa-tRNA-synth_II/BPL/LPL"/>
</dbReference>